<accession>A0A815HSM5</accession>
<dbReference type="Proteomes" id="UP000663881">
    <property type="component" value="Unassembled WGS sequence"/>
</dbReference>
<dbReference type="EMBL" id="CAJNON010000694">
    <property type="protein sequence ID" value="CAF1356542.1"/>
    <property type="molecule type" value="Genomic_DNA"/>
</dbReference>
<evidence type="ECO:0000313" key="3">
    <source>
        <dbReference type="Proteomes" id="UP000663891"/>
    </source>
</evidence>
<dbReference type="EMBL" id="CAJOAY010006137">
    <property type="protein sequence ID" value="CAF4131261.1"/>
    <property type="molecule type" value="Genomic_DNA"/>
</dbReference>
<organism evidence="1 3">
    <name type="scientific">Adineta steineri</name>
    <dbReference type="NCBI Taxonomy" id="433720"/>
    <lineage>
        <taxon>Eukaryota</taxon>
        <taxon>Metazoa</taxon>
        <taxon>Spiralia</taxon>
        <taxon>Gnathifera</taxon>
        <taxon>Rotifera</taxon>
        <taxon>Eurotatoria</taxon>
        <taxon>Bdelloidea</taxon>
        <taxon>Adinetida</taxon>
        <taxon>Adinetidae</taxon>
        <taxon>Adineta</taxon>
    </lineage>
</organism>
<comment type="caution">
    <text evidence="1">The sequence shown here is derived from an EMBL/GenBank/DDBJ whole genome shotgun (WGS) entry which is preliminary data.</text>
</comment>
<evidence type="ECO:0000313" key="2">
    <source>
        <dbReference type="EMBL" id="CAF4131261.1"/>
    </source>
</evidence>
<protein>
    <submittedName>
        <fullName evidence="1">Uncharacterized protein</fullName>
    </submittedName>
</protein>
<dbReference type="AlphaFoldDB" id="A0A815HSM5"/>
<proteinExistence type="predicted"/>
<dbReference type="Proteomes" id="UP000663891">
    <property type="component" value="Unassembled WGS sequence"/>
</dbReference>
<reference evidence="1" key="1">
    <citation type="submission" date="2021-02" db="EMBL/GenBank/DDBJ databases">
        <authorList>
            <person name="Nowell W R."/>
        </authorList>
    </citation>
    <scope>NUCLEOTIDE SEQUENCE</scope>
</reference>
<evidence type="ECO:0000313" key="1">
    <source>
        <dbReference type="EMBL" id="CAF1356542.1"/>
    </source>
</evidence>
<sequence length="79" mass="9474">MKRDCYQLLNDWYSISDNLLEKFLLIISATLDRNIEYCKGRARQSVRDGNNSVAELYTRHWLERCRLRKAAIQQLRNLI</sequence>
<gene>
    <name evidence="2" type="ORF">OKA104_LOCUS37250</name>
    <name evidence="1" type="ORF">VCS650_LOCUS34068</name>
</gene>
<name>A0A815HSM5_9BILA</name>
<dbReference type="OrthoDB" id="10175419at2759"/>